<dbReference type="AlphaFoldDB" id="A0AAW2SSS6"/>
<evidence type="ECO:0000313" key="2">
    <source>
        <dbReference type="EMBL" id="KAL0395134.1"/>
    </source>
</evidence>
<organism evidence="2">
    <name type="scientific">Sesamum latifolium</name>
    <dbReference type="NCBI Taxonomy" id="2727402"/>
    <lineage>
        <taxon>Eukaryota</taxon>
        <taxon>Viridiplantae</taxon>
        <taxon>Streptophyta</taxon>
        <taxon>Embryophyta</taxon>
        <taxon>Tracheophyta</taxon>
        <taxon>Spermatophyta</taxon>
        <taxon>Magnoliopsida</taxon>
        <taxon>eudicotyledons</taxon>
        <taxon>Gunneridae</taxon>
        <taxon>Pentapetalae</taxon>
        <taxon>asterids</taxon>
        <taxon>lamiids</taxon>
        <taxon>Lamiales</taxon>
        <taxon>Pedaliaceae</taxon>
        <taxon>Sesamum</taxon>
    </lineage>
</organism>
<accession>A0AAW2SSS6</accession>
<sequence length="71" mass="7907">MQREMGKATSCGGAKARLGGDDEDPNNCSEELRIMGAANRGGRRFGVAWHRECEVRWLLAVWWVVVSSGER</sequence>
<gene>
    <name evidence="2" type="ORF">Slati_4479600</name>
</gene>
<protein>
    <submittedName>
        <fullName evidence="2">Uncharacterized protein</fullName>
    </submittedName>
</protein>
<reference evidence="2" key="2">
    <citation type="journal article" date="2024" name="Plant">
        <title>Genomic evolution and insights into agronomic trait innovations of Sesamum species.</title>
        <authorList>
            <person name="Miao H."/>
            <person name="Wang L."/>
            <person name="Qu L."/>
            <person name="Liu H."/>
            <person name="Sun Y."/>
            <person name="Le M."/>
            <person name="Wang Q."/>
            <person name="Wei S."/>
            <person name="Zheng Y."/>
            <person name="Lin W."/>
            <person name="Duan Y."/>
            <person name="Cao H."/>
            <person name="Xiong S."/>
            <person name="Wang X."/>
            <person name="Wei L."/>
            <person name="Li C."/>
            <person name="Ma Q."/>
            <person name="Ju M."/>
            <person name="Zhao R."/>
            <person name="Li G."/>
            <person name="Mu C."/>
            <person name="Tian Q."/>
            <person name="Mei H."/>
            <person name="Zhang T."/>
            <person name="Gao T."/>
            <person name="Zhang H."/>
        </authorList>
    </citation>
    <scope>NUCLEOTIDE SEQUENCE</scope>
    <source>
        <strain evidence="2">KEN1</strain>
    </source>
</reference>
<evidence type="ECO:0000256" key="1">
    <source>
        <dbReference type="SAM" id="MobiDB-lite"/>
    </source>
</evidence>
<dbReference type="EMBL" id="JACGWN010000016">
    <property type="protein sequence ID" value="KAL0395134.1"/>
    <property type="molecule type" value="Genomic_DNA"/>
</dbReference>
<feature type="region of interest" description="Disordered" evidence="1">
    <location>
        <begin position="1"/>
        <end position="23"/>
    </location>
</feature>
<comment type="caution">
    <text evidence="2">The sequence shown here is derived from an EMBL/GenBank/DDBJ whole genome shotgun (WGS) entry which is preliminary data.</text>
</comment>
<reference evidence="2" key="1">
    <citation type="submission" date="2020-06" db="EMBL/GenBank/DDBJ databases">
        <authorList>
            <person name="Li T."/>
            <person name="Hu X."/>
            <person name="Zhang T."/>
            <person name="Song X."/>
            <person name="Zhang H."/>
            <person name="Dai N."/>
            <person name="Sheng W."/>
            <person name="Hou X."/>
            <person name="Wei L."/>
        </authorList>
    </citation>
    <scope>NUCLEOTIDE SEQUENCE</scope>
    <source>
        <strain evidence="2">KEN1</strain>
        <tissue evidence="2">Leaf</tissue>
    </source>
</reference>
<proteinExistence type="predicted"/>
<name>A0AAW2SSS6_9LAMI</name>